<dbReference type="CDD" id="cd00093">
    <property type="entry name" value="HTH_XRE"/>
    <property type="match status" value="1"/>
</dbReference>
<feature type="domain" description="HTH cro/C1-type" evidence="1">
    <location>
        <begin position="8"/>
        <end position="62"/>
    </location>
</feature>
<dbReference type="Proteomes" id="UP001501166">
    <property type="component" value="Unassembled WGS sequence"/>
</dbReference>
<dbReference type="Gene3D" id="1.25.40.10">
    <property type="entry name" value="Tetratricopeptide repeat domain"/>
    <property type="match status" value="1"/>
</dbReference>
<keyword evidence="3" id="KW-1185">Reference proteome</keyword>
<dbReference type="EMBL" id="BAAACW010000063">
    <property type="protein sequence ID" value="GAA0359913.1"/>
    <property type="molecule type" value="Genomic_DNA"/>
</dbReference>
<dbReference type="RefSeq" id="WP_343754582.1">
    <property type="nucleotide sequence ID" value="NZ_BAAACW010000063.1"/>
</dbReference>
<evidence type="ECO:0000259" key="1">
    <source>
        <dbReference type="PROSITE" id="PS50943"/>
    </source>
</evidence>
<dbReference type="NCBIfam" id="TIGR01716">
    <property type="entry name" value="RGG_Cterm"/>
    <property type="match status" value="1"/>
</dbReference>
<dbReference type="SUPFAM" id="SSF47413">
    <property type="entry name" value="lambda repressor-like DNA-binding domains"/>
    <property type="match status" value="1"/>
</dbReference>
<dbReference type="InterPro" id="IPR053163">
    <property type="entry name" value="HTH-type_regulator_Rgg"/>
</dbReference>
<evidence type="ECO:0000313" key="3">
    <source>
        <dbReference type="Proteomes" id="UP001501166"/>
    </source>
</evidence>
<organism evidence="2 3">
    <name type="scientific">Alkalibacterium iburiense</name>
    <dbReference type="NCBI Taxonomy" id="290589"/>
    <lineage>
        <taxon>Bacteria</taxon>
        <taxon>Bacillati</taxon>
        <taxon>Bacillota</taxon>
        <taxon>Bacilli</taxon>
        <taxon>Lactobacillales</taxon>
        <taxon>Carnobacteriaceae</taxon>
        <taxon>Alkalibacterium</taxon>
    </lineage>
</organism>
<dbReference type="InterPro" id="IPR011990">
    <property type="entry name" value="TPR-like_helical_dom_sf"/>
</dbReference>
<dbReference type="SMART" id="SM00530">
    <property type="entry name" value="HTH_XRE"/>
    <property type="match status" value="1"/>
</dbReference>
<dbReference type="Pfam" id="PF21259">
    <property type="entry name" value="Rgg_C"/>
    <property type="match status" value="1"/>
</dbReference>
<dbReference type="PROSITE" id="PS50943">
    <property type="entry name" value="HTH_CROC1"/>
    <property type="match status" value="1"/>
</dbReference>
<dbReference type="InterPro" id="IPR010057">
    <property type="entry name" value="Transcription_activator_Rgg_C"/>
</dbReference>
<dbReference type="Pfam" id="PF01381">
    <property type="entry name" value="HTH_3"/>
    <property type="match status" value="1"/>
</dbReference>
<dbReference type="InterPro" id="IPR010982">
    <property type="entry name" value="Lambda_DNA-bd_dom_sf"/>
</dbReference>
<proteinExistence type="predicted"/>
<name>A0ABN0XC53_9LACT</name>
<comment type="caution">
    <text evidence="2">The sequence shown here is derived from an EMBL/GenBank/DDBJ whole genome shotgun (WGS) entry which is preliminary data.</text>
</comment>
<sequence length="283" mass="33934">MESYRKVLKSLRESKDLSQYDVAKSKIVSASQISNYERETSHLTVEKFLALLDYFDTPLDIFQLLIEEPVANFREEIKLISLARERASLTELNRLKRQFESKKTSVPRYEKLLWLTEVYISSVQSKELSTEYIEKLRDYFDEEQGDDFFRVILFSNVFFLFEPEYVFPKIKRLERRMKVYTELSKEFNIEAQFYLNLINYFIMHQNYDHAEKFIQKLKIDLEGSFYIYEVEKLKFLEGKYLIKTGEKEKGRELAERAIERMQEYKWTSKAVAHQTILKGLLGN</sequence>
<evidence type="ECO:0000313" key="2">
    <source>
        <dbReference type="EMBL" id="GAA0359913.1"/>
    </source>
</evidence>
<reference evidence="2 3" key="1">
    <citation type="journal article" date="2019" name="Int. J. Syst. Evol. Microbiol.">
        <title>The Global Catalogue of Microorganisms (GCM) 10K type strain sequencing project: providing services to taxonomists for standard genome sequencing and annotation.</title>
        <authorList>
            <consortium name="The Broad Institute Genomics Platform"/>
            <consortium name="The Broad Institute Genome Sequencing Center for Infectious Disease"/>
            <person name="Wu L."/>
            <person name="Ma J."/>
        </authorList>
    </citation>
    <scope>NUCLEOTIDE SEQUENCE [LARGE SCALE GENOMIC DNA]</scope>
    <source>
        <strain evidence="2 3">JCM 12662</strain>
    </source>
</reference>
<dbReference type="InterPro" id="IPR001387">
    <property type="entry name" value="Cro/C1-type_HTH"/>
</dbReference>
<dbReference type="PANTHER" id="PTHR37038">
    <property type="entry name" value="TRANSCRIPTIONAL REGULATOR-RELATED"/>
    <property type="match status" value="1"/>
</dbReference>
<protein>
    <submittedName>
        <fullName evidence="2">Rgg/GadR/MutR family transcriptional regulator</fullName>
    </submittedName>
</protein>
<gene>
    <name evidence="2" type="ORF">GCM10008932_10650</name>
</gene>
<accession>A0ABN0XC53</accession>